<keyword evidence="9" id="KW-0031">Aminopeptidase</keyword>
<feature type="domain" description="Peptidase S9 prolyl oligopeptidase catalytic" evidence="8">
    <location>
        <begin position="503"/>
        <end position="699"/>
    </location>
</feature>
<dbReference type="SUPFAM" id="SSF53474">
    <property type="entry name" value="alpha/beta-Hydrolases"/>
    <property type="match status" value="1"/>
</dbReference>
<comment type="caution">
    <text evidence="9">The sequence shown here is derived from an EMBL/GenBank/DDBJ whole genome shotgun (WGS) entry which is preliminary data.</text>
</comment>
<keyword evidence="1" id="KW-0378">Hydrolase</keyword>
<dbReference type="GO" id="GO:0004252">
    <property type="term" value="F:serine-type endopeptidase activity"/>
    <property type="evidence" value="ECO:0007669"/>
    <property type="project" value="InterPro"/>
</dbReference>
<gene>
    <name evidence="9" type="ORF">BC792_12823</name>
</gene>
<name>A0A5S5D1Q0_9SPHI</name>
<dbReference type="GO" id="GO:0006508">
    <property type="term" value="P:proteolysis"/>
    <property type="evidence" value="ECO:0007669"/>
    <property type="project" value="InterPro"/>
</dbReference>
<keyword evidence="10" id="KW-1185">Reference proteome</keyword>
<evidence type="ECO:0000256" key="7">
    <source>
        <dbReference type="SAM" id="SignalP"/>
    </source>
</evidence>
<dbReference type="InterPro" id="IPR029058">
    <property type="entry name" value="AB_hydrolase_fold"/>
</dbReference>
<proteinExistence type="predicted"/>
<organism evidence="9 10">
    <name type="scientific">Sphingobacterium allocomposti</name>
    <dbReference type="NCBI Taxonomy" id="415956"/>
    <lineage>
        <taxon>Bacteria</taxon>
        <taxon>Pseudomonadati</taxon>
        <taxon>Bacteroidota</taxon>
        <taxon>Sphingobacteriia</taxon>
        <taxon>Sphingobacteriales</taxon>
        <taxon>Sphingobacteriaceae</taxon>
        <taxon>Sphingobacterium</taxon>
    </lineage>
</organism>
<dbReference type="PROSITE" id="PS00708">
    <property type="entry name" value="PRO_ENDOPEP_SER"/>
    <property type="match status" value="1"/>
</dbReference>
<evidence type="ECO:0000256" key="5">
    <source>
        <dbReference type="ARBA" id="ARBA00032596"/>
    </source>
</evidence>
<dbReference type="RefSeq" id="WP_246155157.1">
    <property type="nucleotide sequence ID" value="NZ_VNHX01000028.1"/>
</dbReference>
<evidence type="ECO:0000259" key="8">
    <source>
        <dbReference type="Pfam" id="PF00326"/>
    </source>
</evidence>
<dbReference type="Pfam" id="PF07676">
    <property type="entry name" value="PD40"/>
    <property type="match status" value="3"/>
</dbReference>
<keyword evidence="2" id="KW-0720">Serine protease</keyword>
<feature type="signal peptide" evidence="7">
    <location>
        <begin position="1"/>
        <end position="23"/>
    </location>
</feature>
<evidence type="ECO:0000313" key="10">
    <source>
        <dbReference type="Proteomes" id="UP000325105"/>
    </source>
</evidence>
<reference evidence="9 10" key="1">
    <citation type="submission" date="2019-07" db="EMBL/GenBank/DDBJ databases">
        <title>Genomic Encyclopedia of Archaeal and Bacterial Type Strains, Phase II (KMG-II): from individual species to whole genera.</title>
        <authorList>
            <person name="Goeker M."/>
        </authorList>
    </citation>
    <scope>NUCLEOTIDE SEQUENCE [LARGE SCALE GENOMIC DNA]</scope>
    <source>
        <strain evidence="9 10">DSM 18850</strain>
    </source>
</reference>
<dbReference type="EMBL" id="VNHX01000028">
    <property type="protein sequence ID" value="TYP89304.1"/>
    <property type="molecule type" value="Genomic_DNA"/>
</dbReference>
<evidence type="ECO:0000256" key="4">
    <source>
        <dbReference type="ARBA" id="ARBA00032284"/>
    </source>
</evidence>
<dbReference type="InterPro" id="IPR011659">
    <property type="entry name" value="WD40"/>
</dbReference>
<dbReference type="AlphaFoldDB" id="A0A5S5D1Q0"/>
<evidence type="ECO:0000256" key="2">
    <source>
        <dbReference type="ARBA" id="ARBA00022825"/>
    </source>
</evidence>
<evidence type="ECO:0000313" key="9">
    <source>
        <dbReference type="EMBL" id="TYP89304.1"/>
    </source>
</evidence>
<dbReference type="Gene3D" id="2.120.10.30">
    <property type="entry name" value="TolB, C-terminal domain"/>
    <property type="match status" value="2"/>
</dbReference>
<dbReference type="Pfam" id="PF00326">
    <property type="entry name" value="Peptidase_S9"/>
    <property type="match status" value="1"/>
</dbReference>
<dbReference type="SUPFAM" id="SSF82171">
    <property type="entry name" value="DPP6 N-terminal domain-like"/>
    <property type="match status" value="2"/>
</dbReference>
<evidence type="ECO:0000256" key="1">
    <source>
        <dbReference type="ARBA" id="ARBA00022801"/>
    </source>
</evidence>
<sequence length="701" mass="76353">MYRILQCMFSALVCFGLNSSLCAQENLTDLTAYPFPSELGAASTGNRIVVAINKQGARNLYVAEGPLFSLRKLTDYEDDLGDEITSVRLSADGRWVVYVKGGDHGGPNSSTPRNPASLPGGTKVQLWSVPFEGGEPRLLSDGDDPVIAPSGDRVAFVRQGQVWIAPIDGSGKAEQLFYARGRSSSMQWSPDGRYMAFVSSRGAHALVGVYRGQDRPIAWMAPGYARDSSPRWSPDGSRIAFVRQDAYGGAPDSLLAAGRHPWAIWTADVSTGEGRLLWQSADTPEDNVPTTHGGTNLRWTAKNRIVFLSYQDGWPHLYSIADSGGEPLLLTPGKFMVEHVSVSPDGASLLGSANTGPDDDDIDRRHLIRVSVDKADMKVLTPGVGIETFPVVTGDGKHLVFLSATATRPTLAAVLPWPRAAGNPLLLGEELIPEPLRKADLVTPSRVEFKAADGNTVYGQLFEPKGNAKTKRPAVVFIHGGPQRQMLLGWHYGDYYANAYALNQYLVSKGFVVLSVNYRLGIGYGYDFHKPLFAGQYGASEYQDIKAAGEWLSALPQVDADRIGVFGGSYGGFLTALALGKDSDLFAAGVDIHGVHNFMGRVSMSDAEPAPDAHKAMEQARLSSPVSYVDTWKSPVLFIHGDDDANVDFEQTIDLLNRVKKKGIPFESLMIPDETHHWMKYENQVRVGQATADFLEKYLIR</sequence>
<keyword evidence="3" id="KW-0007">Acetylation</keyword>
<dbReference type="InterPro" id="IPR001375">
    <property type="entry name" value="Peptidase_S9_cat"/>
</dbReference>
<dbReference type="InterPro" id="IPR011042">
    <property type="entry name" value="6-blade_b-propeller_TolB-like"/>
</dbReference>
<keyword evidence="7" id="KW-0732">Signal</keyword>
<dbReference type="GO" id="GO:0004177">
    <property type="term" value="F:aminopeptidase activity"/>
    <property type="evidence" value="ECO:0007669"/>
    <property type="project" value="UniProtKB-KW"/>
</dbReference>
<evidence type="ECO:0000256" key="3">
    <source>
        <dbReference type="ARBA" id="ARBA00022990"/>
    </source>
</evidence>
<dbReference type="InterPro" id="IPR002471">
    <property type="entry name" value="Pept_S9_AS"/>
</dbReference>
<protein>
    <recommendedName>
        <fullName evidence="5">Acyl-peptide hydrolase</fullName>
    </recommendedName>
    <alternativeName>
        <fullName evidence="4">Acylaminoacyl-peptidase</fullName>
    </alternativeName>
</protein>
<dbReference type="Proteomes" id="UP000325105">
    <property type="component" value="Unassembled WGS sequence"/>
</dbReference>
<feature type="chain" id="PRO_5024320519" description="Acyl-peptide hydrolase" evidence="7">
    <location>
        <begin position="24"/>
        <end position="701"/>
    </location>
</feature>
<dbReference type="PANTHER" id="PTHR42776:SF27">
    <property type="entry name" value="DIPEPTIDYL PEPTIDASE FAMILY MEMBER 6"/>
    <property type="match status" value="1"/>
</dbReference>
<accession>A0A5S5D1Q0</accession>
<dbReference type="Gene3D" id="3.40.50.1820">
    <property type="entry name" value="alpha/beta hydrolase"/>
    <property type="match status" value="1"/>
</dbReference>
<keyword evidence="9" id="KW-0645">Protease</keyword>
<evidence type="ECO:0000256" key="6">
    <source>
        <dbReference type="ARBA" id="ARBA00045885"/>
    </source>
</evidence>
<comment type="function">
    <text evidence="6">This enzyme catalyzes the hydrolysis of the N-terminal peptide bond of an N-acetylated peptide to generate an N-acetylated amino acid and a peptide with a free N-terminus. It preferentially cleaves off Ac-Ala, Ac-Met and Ac-Ser. Also, involved in the degradation of oxidized and glycated proteins.</text>
</comment>
<dbReference type="PANTHER" id="PTHR42776">
    <property type="entry name" value="SERINE PEPTIDASE S9 FAMILY MEMBER"/>
    <property type="match status" value="1"/>
</dbReference>